<dbReference type="eggNOG" id="COG2172">
    <property type="taxonomic scope" value="Bacteria"/>
</dbReference>
<dbReference type="Gene3D" id="3.30.565.10">
    <property type="entry name" value="Histidine kinase-like ATPase, C-terminal domain"/>
    <property type="match status" value="1"/>
</dbReference>
<keyword evidence="2" id="KW-0808">Transferase</keyword>
<dbReference type="InterPro" id="IPR036890">
    <property type="entry name" value="HATPase_C_sf"/>
</dbReference>
<evidence type="ECO:0000313" key="2">
    <source>
        <dbReference type="EMBL" id="ADY14115.1"/>
    </source>
</evidence>
<dbReference type="SUPFAM" id="SSF55874">
    <property type="entry name" value="ATPase domain of HSP90 chaperone/DNA topoisomerase II/histidine kinase"/>
    <property type="match status" value="1"/>
</dbReference>
<dbReference type="Proteomes" id="UP000008466">
    <property type="component" value="Chromosome"/>
</dbReference>
<gene>
    <name evidence="2" type="ordered locus">SpiBuddy_2296</name>
</gene>
<keyword evidence="2" id="KW-0418">Kinase</keyword>
<keyword evidence="3" id="KW-1185">Reference proteome</keyword>
<dbReference type="STRING" id="158189.SpiBuddy_2296"/>
<organism evidence="2 3">
    <name type="scientific">Sphaerochaeta globosa (strain ATCC BAA-1886 / DSM 22777 / Buddy)</name>
    <name type="common">Spirochaeta sp. (strain Buddy)</name>
    <dbReference type="NCBI Taxonomy" id="158189"/>
    <lineage>
        <taxon>Bacteria</taxon>
        <taxon>Pseudomonadati</taxon>
        <taxon>Spirochaetota</taxon>
        <taxon>Spirochaetia</taxon>
        <taxon>Spirochaetales</taxon>
        <taxon>Sphaerochaetaceae</taxon>
        <taxon>Sphaerochaeta</taxon>
    </lineage>
</organism>
<dbReference type="OrthoDB" id="9797578at2"/>
<feature type="domain" description="Histidine kinase/HSP90-like ATPase" evidence="1">
    <location>
        <begin position="18"/>
        <end position="132"/>
    </location>
</feature>
<dbReference type="HOGENOM" id="CLU_129722_0_0_12"/>
<proteinExistence type="predicted"/>
<dbReference type="EMBL" id="CP002541">
    <property type="protein sequence ID" value="ADY14115.1"/>
    <property type="molecule type" value="Genomic_DNA"/>
</dbReference>
<keyword evidence="2" id="KW-0723">Serine/threonine-protein kinase</keyword>
<dbReference type="InterPro" id="IPR003594">
    <property type="entry name" value="HATPase_dom"/>
</dbReference>
<dbReference type="AlphaFoldDB" id="F0RSK1"/>
<accession>F0RSK1</accession>
<evidence type="ECO:0000313" key="3">
    <source>
        <dbReference type="Proteomes" id="UP000008466"/>
    </source>
</evidence>
<dbReference type="GO" id="GO:0004674">
    <property type="term" value="F:protein serine/threonine kinase activity"/>
    <property type="evidence" value="ECO:0007669"/>
    <property type="project" value="UniProtKB-KW"/>
</dbReference>
<dbReference type="RefSeq" id="WP_013607964.1">
    <property type="nucleotide sequence ID" value="NC_015152.1"/>
</dbReference>
<dbReference type="KEGG" id="sbu:SpiBuddy_2296"/>
<sequence>MHQEYLVPAQDFSVAGVASSNLKRLLKQLNIPPLTIKRIIVAVFEAEVNVIAHSYGGKILCDFEEEQVQVDVIDTGPGIPDLELAMTEGWSTASDEVREMGYGAGMGLPNIRKSCDKLSIYTKAGDHTHLSMLFKFKEES</sequence>
<reference evidence="3" key="1">
    <citation type="submission" date="2011-02" db="EMBL/GenBank/DDBJ databases">
        <title>Complete sequence of Spirochaeta sp. Buddy.</title>
        <authorList>
            <person name="Lucas S."/>
            <person name="Copeland A."/>
            <person name="Lapidus A."/>
            <person name="Cheng J.-F."/>
            <person name="Goodwin L."/>
            <person name="Pitluck S."/>
            <person name="Zeytun A."/>
            <person name="Detter J.C."/>
            <person name="Han C."/>
            <person name="Tapia R."/>
            <person name="Land M."/>
            <person name="Hauser L."/>
            <person name="Kyrpides N."/>
            <person name="Ivanova N."/>
            <person name="Mikhailova N."/>
            <person name="Pagani I."/>
            <person name="Ritalahti K.M."/>
            <person name="Loeffler F.E."/>
            <person name="Woyke T."/>
        </authorList>
    </citation>
    <scope>NUCLEOTIDE SEQUENCE [LARGE SCALE GENOMIC DNA]</scope>
    <source>
        <strain evidence="3">ATCC BAA-1886 / DSM 22777 / Buddy</strain>
    </source>
</reference>
<protein>
    <submittedName>
        <fullName evidence="2">Putative anti-sigma regulatory factor, serine/threonine protein kinase</fullName>
    </submittedName>
</protein>
<name>F0RSK1_SPHGB</name>
<dbReference type="Pfam" id="PF13581">
    <property type="entry name" value="HATPase_c_2"/>
    <property type="match status" value="1"/>
</dbReference>
<evidence type="ECO:0000259" key="1">
    <source>
        <dbReference type="Pfam" id="PF13581"/>
    </source>
</evidence>